<protein>
    <submittedName>
        <fullName evidence="1">Uncharacterized protein</fullName>
    </submittedName>
</protein>
<accession>E8QDT8</accession>
<organism evidence="1 2">
    <name type="scientific">Helicobacter pylori (strain India7)</name>
    <dbReference type="NCBI Taxonomy" id="907238"/>
    <lineage>
        <taxon>Bacteria</taxon>
        <taxon>Pseudomonadati</taxon>
        <taxon>Campylobacterota</taxon>
        <taxon>Epsilonproteobacteria</taxon>
        <taxon>Campylobacterales</taxon>
        <taxon>Helicobacteraceae</taxon>
        <taxon>Helicobacter</taxon>
    </lineage>
</organism>
<dbReference type="HOGENOM" id="CLU_3080571_0_0_7"/>
<dbReference type="Proteomes" id="UP000009059">
    <property type="component" value="Chromosome"/>
</dbReference>
<gene>
    <name evidence="1" type="ordered locus">HPIN_00735</name>
</gene>
<proteinExistence type="predicted"/>
<evidence type="ECO:0000313" key="2">
    <source>
        <dbReference type="Proteomes" id="UP000009059"/>
    </source>
</evidence>
<evidence type="ECO:0000313" key="1">
    <source>
        <dbReference type="EMBL" id="ADU79404.1"/>
    </source>
</evidence>
<sequence>MGSKILGSNKDSKLTGKEKLKTPLLEKSALRFLIAPTLIATNKNAPKTKKSV</sequence>
<dbReference type="EMBL" id="CP002331">
    <property type="protein sequence ID" value="ADU79404.1"/>
    <property type="molecule type" value="Genomic_DNA"/>
</dbReference>
<dbReference type="AlphaFoldDB" id="E8QDT8"/>
<dbReference type="KEGG" id="hpn:HPIN_00735"/>
<name>E8QDT8_HELP7</name>
<reference evidence="2" key="1">
    <citation type="submission" date="2010-11" db="EMBL/GenBank/DDBJ databases">
        <title>Genome sequence of Helicobacter pylori strain India7.</title>
        <authorList>
            <person name="Kersulyte D."/>
            <person name="Mukhopadhyay A."/>
            <person name="Choudhury A."/>
            <person name="Nair G.B."/>
            <person name="Berg D.E."/>
        </authorList>
    </citation>
    <scope>NUCLEOTIDE SEQUENCE [LARGE SCALE GENOMIC DNA]</scope>
    <source>
        <strain evidence="2">India7</strain>
    </source>
</reference>